<keyword evidence="2" id="KW-0560">Oxidoreductase</keyword>
<evidence type="ECO:0000259" key="1">
    <source>
        <dbReference type="Pfam" id="PF05368"/>
    </source>
</evidence>
<dbReference type="PANTHER" id="PTHR47129">
    <property type="entry name" value="QUINONE OXIDOREDUCTASE 2"/>
    <property type="match status" value="1"/>
</dbReference>
<reference evidence="3" key="1">
    <citation type="submission" date="2017-09" db="EMBL/GenBank/DDBJ databases">
        <title>Metaegenomics of thermophilic ammonia-oxidizing enrichment culture.</title>
        <authorList>
            <person name="Kato S."/>
            <person name="Suzuki K."/>
        </authorList>
    </citation>
    <scope>NUCLEOTIDE SEQUENCE [LARGE SCALE GENOMIC DNA]</scope>
</reference>
<dbReference type="Proteomes" id="UP000236173">
    <property type="component" value="Unassembled WGS sequence"/>
</dbReference>
<name>A0A2H5XED3_9BACT</name>
<gene>
    <name evidence="2" type="primary">qorB</name>
    <name evidence="2" type="ORF">HRbin17_02065</name>
</gene>
<dbReference type="AlphaFoldDB" id="A0A2H5XED3"/>
<dbReference type="InterPro" id="IPR008030">
    <property type="entry name" value="NmrA-like"/>
</dbReference>
<comment type="caution">
    <text evidence="2">The sequence shown here is derived from an EMBL/GenBank/DDBJ whole genome shotgun (WGS) entry which is preliminary data.</text>
</comment>
<protein>
    <submittedName>
        <fullName evidence="2">Quinone oxidoreductase 2</fullName>
        <ecNumber evidence="2">1.6.5.2</ecNumber>
    </submittedName>
</protein>
<accession>A0A2H5XED3</accession>
<dbReference type="SUPFAM" id="SSF51735">
    <property type="entry name" value="NAD(P)-binding Rossmann-fold domains"/>
    <property type="match status" value="1"/>
</dbReference>
<evidence type="ECO:0000313" key="3">
    <source>
        <dbReference type="Proteomes" id="UP000236173"/>
    </source>
</evidence>
<dbReference type="Gene3D" id="3.90.25.10">
    <property type="entry name" value="UDP-galactose 4-epimerase, domain 1"/>
    <property type="match status" value="1"/>
</dbReference>
<feature type="domain" description="NmrA-like" evidence="1">
    <location>
        <begin position="2"/>
        <end position="252"/>
    </location>
</feature>
<dbReference type="EMBL" id="BEHT01000030">
    <property type="protein sequence ID" value="GBC99540.1"/>
    <property type="molecule type" value="Genomic_DNA"/>
</dbReference>
<dbReference type="Gene3D" id="3.40.50.720">
    <property type="entry name" value="NAD(P)-binding Rossmann-like Domain"/>
    <property type="match status" value="1"/>
</dbReference>
<dbReference type="EC" id="1.6.5.2" evidence="2"/>
<sequence length="286" mass="31055">MIAVTAATGQLGRIVLTHLTRKVPANEIVAAVRDTAKAADLAALGVQVREADYDRPETLVDAFTGVHTVLLISSPAVGRRVQQHQNAVKAAQDAKVQWLVYTSLLHADRSRLGILAEEHRQTERFIVASGLNYTILRNGWYMENYAPFVRAAVEHGVLVGGTGNGRIAAAPRADYAEAAAIVLTTEGHIGKVYELAGDEAFTMADFAAELSRLTGKTVAYRQASSDEYTRWLVSVGFPEPIARLYAALEEAVAQDDLFDDSRQLSRLLGRPTTSWRAALAALLQNT</sequence>
<evidence type="ECO:0000313" key="2">
    <source>
        <dbReference type="EMBL" id="GBC99540.1"/>
    </source>
</evidence>
<dbReference type="Pfam" id="PF05368">
    <property type="entry name" value="NmrA"/>
    <property type="match status" value="1"/>
</dbReference>
<dbReference type="PANTHER" id="PTHR47129:SF1">
    <property type="entry name" value="NMRA-LIKE DOMAIN-CONTAINING PROTEIN"/>
    <property type="match status" value="1"/>
</dbReference>
<proteinExistence type="predicted"/>
<dbReference type="CDD" id="cd05269">
    <property type="entry name" value="TMR_SDR_a"/>
    <property type="match status" value="1"/>
</dbReference>
<dbReference type="InterPro" id="IPR036291">
    <property type="entry name" value="NAD(P)-bd_dom_sf"/>
</dbReference>
<dbReference type="InterPro" id="IPR052718">
    <property type="entry name" value="NmrA-type_oxidoreductase"/>
</dbReference>
<organism evidence="2 3">
    <name type="scientific">Candidatus Fervidibacter japonicus</name>
    <dbReference type="NCBI Taxonomy" id="2035412"/>
    <lineage>
        <taxon>Bacteria</taxon>
        <taxon>Candidatus Fervidibacterota</taxon>
        <taxon>Candidatus Fervidibacter</taxon>
    </lineage>
</organism>
<dbReference type="GO" id="GO:0003955">
    <property type="term" value="F:NAD(P)H dehydrogenase (quinone) activity"/>
    <property type="evidence" value="ECO:0007669"/>
    <property type="project" value="UniProtKB-EC"/>
</dbReference>